<keyword evidence="3 8" id="KW-0645">Protease</keyword>
<dbReference type="GO" id="GO:0004239">
    <property type="term" value="F:initiator methionyl aminopeptidase activity"/>
    <property type="evidence" value="ECO:0007669"/>
    <property type="project" value="UniProtKB-UniRule"/>
</dbReference>
<dbReference type="InterPro" id="IPR000994">
    <property type="entry name" value="Pept_M24"/>
</dbReference>
<evidence type="ECO:0000256" key="2">
    <source>
        <dbReference type="ARBA" id="ARBA00022490"/>
    </source>
</evidence>
<proteinExistence type="inferred from homology"/>
<dbReference type="OrthoDB" id="3209743at2759"/>
<keyword evidence="2 8" id="KW-0963">Cytoplasm</keyword>
<gene>
    <name evidence="12" type="ORF">SteCoe_5935</name>
</gene>
<evidence type="ECO:0000259" key="11">
    <source>
        <dbReference type="PROSITE" id="PS52013"/>
    </source>
</evidence>
<feature type="binding site" evidence="8">
    <location>
        <position position="328"/>
    </location>
    <ligand>
        <name>Zn(2+)</name>
        <dbReference type="ChEBI" id="CHEBI:29105"/>
        <label>3</label>
    </ligand>
</feature>
<comment type="caution">
    <text evidence="12">The sequence shown here is derived from an EMBL/GenBank/DDBJ whole genome shotgun (WGS) entry which is preliminary data.</text>
</comment>
<keyword evidence="13" id="KW-1185">Reference proteome</keyword>
<dbReference type="Pfam" id="PF00557">
    <property type="entry name" value="Peptidase_M24"/>
    <property type="match status" value="1"/>
</dbReference>
<keyword evidence="4 8" id="KW-0479">Metal-binding</keyword>
<dbReference type="PROSITE" id="PS00680">
    <property type="entry name" value="MAP_1"/>
    <property type="match status" value="1"/>
</dbReference>
<keyword evidence="7" id="KW-0862">Zinc</keyword>
<dbReference type="GO" id="GO:0070006">
    <property type="term" value="F:metalloaminopeptidase activity"/>
    <property type="evidence" value="ECO:0007669"/>
    <property type="project" value="UniProtKB-UniRule"/>
</dbReference>
<dbReference type="Proteomes" id="UP000187209">
    <property type="component" value="Unassembled WGS sequence"/>
</dbReference>
<dbReference type="AlphaFoldDB" id="A0A1R2CR25"/>
<dbReference type="PROSITE" id="PS52013">
    <property type="entry name" value="ZF_C6H2"/>
    <property type="match status" value="1"/>
</dbReference>
<dbReference type="Pfam" id="PF15801">
    <property type="entry name" value="zf-C6H2"/>
    <property type="match status" value="1"/>
</dbReference>
<evidence type="ECO:0000256" key="1">
    <source>
        <dbReference type="ARBA" id="ARBA00022438"/>
    </source>
</evidence>
<feature type="binding site" evidence="8">
    <location>
        <position position="201"/>
    </location>
    <ligand>
        <name>Zn(2+)</name>
        <dbReference type="ChEBI" id="CHEBI:29105"/>
        <label>3</label>
    </ligand>
</feature>
<feature type="binding site" evidence="8">
    <location>
        <position position="264"/>
    </location>
    <ligand>
        <name>Zn(2+)</name>
        <dbReference type="ChEBI" id="CHEBI:29105"/>
        <label>4</label>
        <note>catalytic</note>
    </ligand>
</feature>
<name>A0A1R2CR25_9CILI</name>
<dbReference type="SUPFAM" id="SSF55920">
    <property type="entry name" value="Creatinase/aminopeptidase"/>
    <property type="match status" value="1"/>
</dbReference>
<evidence type="ECO:0000313" key="12">
    <source>
        <dbReference type="EMBL" id="OMJ91456.1"/>
    </source>
</evidence>
<feature type="binding site" evidence="8">
    <location>
        <position position="297"/>
    </location>
    <ligand>
        <name>Zn(2+)</name>
        <dbReference type="ChEBI" id="CHEBI:29105"/>
        <label>4</label>
        <note>catalytic</note>
    </ligand>
</feature>
<dbReference type="InterPro" id="IPR036005">
    <property type="entry name" value="Creatinase/aminopeptidase-like"/>
</dbReference>
<feature type="binding site" evidence="8">
    <location>
        <position position="328"/>
    </location>
    <ligand>
        <name>Zn(2+)</name>
        <dbReference type="ChEBI" id="CHEBI:29105"/>
        <label>4</label>
        <note>catalytic</note>
    </ligand>
</feature>
<comment type="function">
    <text evidence="8 10">Cotranslationally removes the N-terminal methionine from nascent proteins. The N-terminal methionine is often cleaved when the second residue in the primary sequence is small and uncharged (Met-Ala-, Cys, Gly, Pro, Ser, Thr, or Val).</text>
</comment>
<comment type="similarity">
    <text evidence="8 9">Belongs to the peptidase M24A family. Methionine aminopeptidase type 1 subfamily.</text>
</comment>
<dbReference type="InterPro" id="IPR031615">
    <property type="entry name" value="Zfn-C6H2"/>
</dbReference>
<evidence type="ECO:0000256" key="8">
    <source>
        <dbReference type="HAMAP-Rule" id="MF_03174"/>
    </source>
</evidence>
<accession>A0A1R2CR25</accession>
<evidence type="ECO:0000313" key="13">
    <source>
        <dbReference type="Proteomes" id="UP000187209"/>
    </source>
</evidence>
<reference evidence="12 13" key="1">
    <citation type="submission" date="2016-11" db="EMBL/GenBank/DDBJ databases">
        <title>The macronuclear genome of Stentor coeruleus: a giant cell with tiny introns.</title>
        <authorList>
            <person name="Slabodnick M."/>
            <person name="Ruby J.G."/>
            <person name="Reiff S.B."/>
            <person name="Swart E.C."/>
            <person name="Gosai S."/>
            <person name="Prabakaran S."/>
            <person name="Witkowska E."/>
            <person name="Larue G.E."/>
            <person name="Fisher S."/>
            <person name="Freeman R.M."/>
            <person name="Gunawardena J."/>
            <person name="Chu W."/>
            <person name="Stover N.A."/>
            <person name="Gregory B.D."/>
            <person name="Nowacki M."/>
            <person name="Derisi J."/>
            <person name="Roy S.W."/>
            <person name="Marshall W.F."/>
            <person name="Sood P."/>
        </authorList>
    </citation>
    <scope>NUCLEOTIDE SEQUENCE [LARGE SCALE GENOMIC DNA]</scope>
    <source>
        <strain evidence="12">WM001</strain>
    </source>
</reference>
<comment type="subcellular location">
    <subcellularLocation>
        <location evidence="8">Cytoplasm</location>
    </subcellularLocation>
</comment>
<evidence type="ECO:0000256" key="6">
    <source>
        <dbReference type="ARBA" id="ARBA00022801"/>
    </source>
</evidence>
<evidence type="ECO:0000256" key="9">
    <source>
        <dbReference type="PROSITE-ProRule" id="PRU01357"/>
    </source>
</evidence>
<keyword evidence="5 9" id="KW-0863">Zinc-finger</keyword>
<dbReference type="InterPro" id="IPR001714">
    <property type="entry name" value="Pept_M24_MAP"/>
</dbReference>
<dbReference type="NCBIfam" id="TIGR00500">
    <property type="entry name" value="met_pdase_I"/>
    <property type="match status" value="1"/>
</dbReference>
<feature type="binding site" evidence="8">
    <location>
        <position position="271"/>
    </location>
    <ligand>
        <name>a protein</name>
        <dbReference type="ChEBI" id="CHEBI:16541"/>
    </ligand>
    <ligandPart>
        <name>N-terminal L-methionine residue</name>
        <dbReference type="ChEBI" id="CHEBI:64731"/>
    </ligandPart>
</feature>
<evidence type="ECO:0000256" key="7">
    <source>
        <dbReference type="ARBA" id="ARBA00022833"/>
    </source>
</evidence>
<dbReference type="EC" id="3.4.11.18" evidence="10"/>
<feature type="binding site" evidence="8">
    <location>
        <position position="190"/>
    </location>
    <ligand>
        <name>Zn(2+)</name>
        <dbReference type="ChEBI" id="CHEBI:29105"/>
        <label>3</label>
    </ligand>
</feature>
<dbReference type="GO" id="GO:0005829">
    <property type="term" value="C:cytosol"/>
    <property type="evidence" value="ECO:0007669"/>
    <property type="project" value="TreeGrafter"/>
</dbReference>
<organism evidence="12 13">
    <name type="scientific">Stentor coeruleus</name>
    <dbReference type="NCBI Taxonomy" id="5963"/>
    <lineage>
        <taxon>Eukaryota</taxon>
        <taxon>Sar</taxon>
        <taxon>Alveolata</taxon>
        <taxon>Ciliophora</taxon>
        <taxon>Postciliodesmatophora</taxon>
        <taxon>Heterotrichea</taxon>
        <taxon>Heterotrichida</taxon>
        <taxon>Stentoridae</taxon>
        <taxon>Stentor</taxon>
    </lineage>
</organism>
<feature type="domain" description="C6H2-type" evidence="11">
    <location>
        <begin position="3"/>
        <end position="54"/>
    </location>
</feature>
<evidence type="ECO:0000256" key="3">
    <source>
        <dbReference type="ARBA" id="ARBA00022670"/>
    </source>
</evidence>
<dbReference type="Gene3D" id="6.10.140.2220">
    <property type="match status" value="1"/>
</dbReference>
<dbReference type="CDD" id="cd01086">
    <property type="entry name" value="MetAP1"/>
    <property type="match status" value="1"/>
</dbReference>
<comment type="catalytic activity">
    <reaction evidence="8 10">
        <text>Release of N-terminal amino acids, preferentially methionine, from peptides and arylamides.</text>
        <dbReference type="EC" id="3.4.11.18"/>
    </reaction>
</comment>
<evidence type="ECO:0000256" key="10">
    <source>
        <dbReference type="RuleBase" id="RU003653"/>
    </source>
</evidence>
<dbReference type="GO" id="GO:0006508">
    <property type="term" value="P:proteolysis"/>
    <property type="evidence" value="ECO:0007669"/>
    <property type="project" value="UniProtKB-KW"/>
</dbReference>
<feature type="binding site" evidence="8">
    <location>
        <position position="173"/>
    </location>
    <ligand>
        <name>a protein</name>
        <dbReference type="ChEBI" id="CHEBI:16541"/>
    </ligand>
    <ligandPart>
        <name>N-terminal L-methionine residue</name>
        <dbReference type="ChEBI" id="CHEBI:64731"/>
    </ligandPart>
</feature>
<comment type="subunit">
    <text evidence="8">Associates with the 60S ribosomal subunit of the 80S translational complex.</text>
</comment>
<sequence length="355" mass="39820">MEGKKCEGCNAPAKLQCPTCLKLLLPSSYFCGQECFKKNWSVHKSKHIVPQDLNNYTGQLRQGKVSAMRTVPDHIEKPDYAVNGIPVSEQNARSDREIPVYSSEEVDKIRHSCLLVRQALDLCHRMIRPGLTTEEIDIAVHEFCIENNSYPSPLNYHRFPKALCTSVNEVICHGIPDSRPLENGDIVNCDVSIYCQGYHGDANETYLVGDVDDASKYLVRTTYESLMTAIDTCRVGVKYSELGNVISRYVEPKGFSVVRSYTGHGVGRHFHCAPSVPHYSNNKAPGTMRLGHIFTIEPMINTGSYKDTMWDDNWTSVTVDGKRSAQFEHTLMITERGAEVLTGRLPTSPPLEFLN</sequence>
<dbReference type="PANTHER" id="PTHR43330:SF7">
    <property type="entry name" value="METHIONINE AMINOPEPTIDASE 1"/>
    <property type="match status" value="1"/>
</dbReference>
<dbReference type="PANTHER" id="PTHR43330">
    <property type="entry name" value="METHIONINE AMINOPEPTIDASE"/>
    <property type="match status" value="1"/>
</dbReference>
<comment type="cofactor">
    <cofactor evidence="10">
        <name>Co(2+)</name>
        <dbReference type="ChEBI" id="CHEBI:48828"/>
    </cofactor>
    <cofactor evidence="10">
        <name>Zn(2+)</name>
        <dbReference type="ChEBI" id="CHEBI:29105"/>
    </cofactor>
    <cofactor evidence="10">
        <name>Mn(2+)</name>
        <dbReference type="ChEBI" id="CHEBI:29035"/>
    </cofactor>
    <cofactor evidence="10">
        <name>Fe(2+)</name>
        <dbReference type="ChEBI" id="CHEBI:29033"/>
    </cofactor>
    <text evidence="10">Binds 2 divalent metal cations per subunit. Has a high-affinity and a low affinity metal-binding site. The true nature of the physiological cofactor is under debate. The enzyme is active with cobalt, zinc, manganese or divalent iron ions.</text>
</comment>
<keyword evidence="1 8" id="KW-0031">Aminopeptidase</keyword>
<keyword evidence="6 8" id="KW-0378">Hydrolase</keyword>
<dbReference type="EMBL" id="MPUH01000080">
    <property type="protein sequence ID" value="OMJ91456.1"/>
    <property type="molecule type" value="Genomic_DNA"/>
</dbReference>
<comment type="cofactor">
    <cofactor evidence="8">
        <name>Zn(2+)</name>
        <dbReference type="ChEBI" id="CHEBI:29105"/>
    </cofactor>
    <cofactor evidence="8">
        <name>Co(2+)</name>
        <dbReference type="ChEBI" id="CHEBI:48828"/>
    </cofactor>
    <cofactor evidence="8">
        <name>Mn(2+)</name>
        <dbReference type="ChEBI" id="CHEBI:29035"/>
    </cofactor>
    <cofactor evidence="8">
        <name>Fe(2+)</name>
        <dbReference type="ChEBI" id="CHEBI:29033"/>
    </cofactor>
    <text evidence="8">Binds 2 divalent metal cations per subunit. Has a high-affinity and a low affinity metal-binding site. The true nature of the physiological cofactor is under debate. The enzyme is active with zinc, cobalt, manganese or divalent iron ions. Has high activity with zinc; zinc cofactor is transferred into the active site region by the ZNG1 zinc chaperone.</text>
</comment>
<dbReference type="PRINTS" id="PR00599">
    <property type="entry name" value="MAPEPTIDASE"/>
</dbReference>
<feature type="binding site" evidence="8">
    <location>
        <position position="201"/>
    </location>
    <ligand>
        <name>Zn(2+)</name>
        <dbReference type="ChEBI" id="CHEBI:29105"/>
        <label>4</label>
        <note>catalytic</note>
    </ligand>
</feature>
<dbReference type="HAMAP" id="MF_01974">
    <property type="entry name" value="MetAP_1"/>
    <property type="match status" value="1"/>
</dbReference>
<dbReference type="Gene3D" id="3.90.230.10">
    <property type="entry name" value="Creatinase/methionine aminopeptidase superfamily"/>
    <property type="match status" value="1"/>
</dbReference>
<dbReference type="InterPro" id="IPR002467">
    <property type="entry name" value="Pept_M24A_MAP1"/>
</dbReference>
<dbReference type="GO" id="GO:0008270">
    <property type="term" value="F:zinc ion binding"/>
    <property type="evidence" value="ECO:0007669"/>
    <property type="project" value="UniProtKB-KW"/>
</dbReference>
<protein>
    <recommendedName>
        <fullName evidence="10">Methionine aminopeptidase</fullName>
        <ecNumber evidence="10">3.4.11.18</ecNumber>
    </recommendedName>
</protein>
<evidence type="ECO:0000256" key="4">
    <source>
        <dbReference type="ARBA" id="ARBA00022723"/>
    </source>
</evidence>
<evidence type="ECO:0000256" key="5">
    <source>
        <dbReference type="ARBA" id="ARBA00022771"/>
    </source>
</evidence>